<gene>
    <name evidence="1" type="ORF">BH720_17495</name>
</gene>
<dbReference type="AlphaFoldDB" id="A0A1E5QH16"/>
<sequence length="81" mass="8944">MKPELYQEIALNRDFPEYNLNQGDIATLIDYVPHPAGKEEGAILEIFNALGEAIAVVTVPISSIDILKPDDRLSIRRLAPA</sequence>
<reference evidence="1" key="1">
    <citation type="submission" date="2016-09" db="EMBL/GenBank/DDBJ databases">
        <title>Draft genome of thermotolerant cyanobacterium Desertifilum sp. strain IPPAS B-1220.</title>
        <authorList>
            <person name="Sinetova M.A."/>
            <person name="Bolakhan K."/>
            <person name="Zayadan B.K."/>
            <person name="Mironov K.S."/>
            <person name="Ustinova V."/>
            <person name="Kupriyanova E.V."/>
            <person name="Sidorov R.A."/>
            <person name="Skrypnik A.N."/>
            <person name="Gogoleva N.E."/>
            <person name="Gogolev Y.V."/>
            <person name="Los D.A."/>
        </authorList>
    </citation>
    <scope>NUCLEOTIDE SEQUENCE [LARGE SCALE GENOMIC DNA]</scope>
    <source>
        <strain evidence="1">IPPAS B-1220</strain>
    </source>
</reference>
<dbReference type="RefSeq" id="WP_069968501.1">
    <property type="nucleotide sequence ID" value="NZ_CM124774.1"/>
</dbReference>
<proteinExistence type="predicted"/>
<organism evidence="1">
    <name type="scientific">Desertifilum tharense IPPAS B-1220</name>
    <dbReference type="NCBI Taxonomy" id="1781255"/>
    <lineage>
        <taxon>Bacteria</taxon>
        <taxon>Bacillati</taxon>
        <taxon>Cyanobacteriota</taxon>
        <taxon>Cyanophyceae</taxon>
        <taxon>Desertifilales</taxon>
        <taxon>Desertifilaceae</taxon>
        <taxon>Desertifilum</taxon>
    </lineage>
</organism>
<dbReference type="OrthoDB" id="488825at2"/>
<accession>A0A1E5QH16</accession>
<name>A0A1E5QH16_9CYAN</name>
<protein>
    <submittedName>
        <fullName evidence="1">DUF4926 domain-containing protein</fullName>
    </submittedName>
</protein>
<dbReference type="EMBL" id="MJGC01000077">
    <property type="protein sequence ID" value="OEJ73891.1"/>
    <property type="molecule type" value="Genomic_DNA"/>
</dbReference>
<comment type="caution">
    <text evidence="1">The sequence shown here is derived from an EMBL/GenBank/DDBJ whole genome shotgun (WGS) entry which is preliminary data.</text>
</comment>
<dbReference type="STRING" id="1781255.BH720_17495"/>
<evidence type="ECO:0000313" key="1">
    <source>
        <dbReference type="EMBL" id="OEJ73891.1"/>
    </source>
</evidence>